<reference evidence="2" key="2">
    <citation type="journal article" date="2021" name="PeerJ">
        <title>Extensive microbial diversity within the chicken gut microbiome revealed by metagenomics and culture.</title>
        <authorList>
            <person name="Gilroy R."/>
            <person name="Ravi A."/>
            <person name="Getino M."/>
            <person name="Pursley I."/>
            <person name="Horton D.L."/>
            <person name="Alikhan N.F."/>
            <person name="Baker D."/>
            <person name="Gharbi K."/>
            <person name="Hall N."/>
            <person name="Watson M."/>
            <person name="Adriaenssens E.M."/>
            <person name="Foster-Nyarko E."/>
            <person name="Jarju S."/>
            <person name="Secka A."/>
            <person name="Antonio M."/>
            <person name="Oren A."/>
            <person name="Chaudhuri R.R."/>
            <person name="La Ragione R."/>
            <person name="Hildebrand F."/>
            <person name="Pallen M.J."/>
        </authorList>
    </citation>
    <scope>NUCLEOTIDE SEQUENCE</scope>
    <source>
        <strain evidence="2">CHK176-22527</strain>
    </source>
</reference>
<feature type="transmembrane region" description="Helical" evidence="1">
    <location>
        <begin position="20"/>
        <end position="40"/>
    </location>
</feature>
<gene>
    <name evidence="2" type="ORF">IAD12_03275</name>
</gene>
<proteinExistence type="predicted"/>
<organism evidence="2 3">
    <name type="scientific">Candidatus Allocopromorpha excrementavium</name>
    <dbReference type="NCBI Taxonomy" id="2840741"/>
    <lineage>
        <taxon>Bacteria</taxon>
        <taxon>Bacillati</taxon>
        <taxon>Bacillota</taxon>
        <taxon>Clostridia</taxon>
        <taxon>Eubacteriales</taxon>
        <taxon>Eubacteriaceae</taxon>
        <taxon>Eubacteriaceae incertae sedis</taxon>
        <taxon>Candidatus Allocopromorpha</taxon>
    </lineage>
</organism>
<evidence type="ECO:0000256" key="1">
    <source>
        <dbReference type="SAM" id="Phobius"/>
    </source>
</evidence>
<evidence type="ECO:0000313" key="3">
    <source>
        <dbReference type="Proteomes" id="UP000824159"/>
    </source>
</evidence>
<keyword evidence="1" id="KW-1133">Transmembrane helix</keyword>
<dbReference type="Proteomes" id="UP000824159">
    <property type="component" value="Unassembled WGS sequence"/>
</dbReference>
<comment type="caution">
    <text evidence="2">The sequence shown here is derived from an EMBL/GenBank/DDBJ whole genome shotgun (WGS) entry which is preliminary data.</text>
</comment>
<accession>A0A9D1KUQ6</accession>
<reference evidence="2" key="1">
    <citation type="submission" date="2020-10" db="EMBL/GenBank/DDBJ databases">
        <authorList>
            <person name="Gilroy R."/>
        </authorList>
    </citation>
    <scope>NUCLEOTIDE SEQUENCE</scope>
    <source>
        <strain evidence="2">CHK176-22527</strain>
    </source>
</reference>
<protein>
    <submittedName>
        <fullName evidence="2">Uncharacterized protein</fullName>
    </submittedName>
</protein>
<dbReference type="EMBL" id="DVLX01000033">
    <property type="protein sequence ID" value="HIT99258.1"/>
    <property type="molecule type" value="Genomic_DNA"/>
</dbReference>
<name>A0A9D1KUQ6_9FIRM</name>
<sequence length="135" mass="15453">MMFRHIRISRKGSYIMEAALVMPIMILAVITSVMIIIFFYREMSEQSLMHTALMNEAAVSVQGSYFILDEESWDGSTDLKRSLTGGSIYGKKYIVMDNKGILTKKGTFTLEDKYVFIDATDYVRYCDLLKDGDDE</sequence>
<dbReference type="AlphaFoldDB" id="A0A9D1KUQ6"/>
<keyword evidence="1" id="KW-0812">Transmembrane</keyword>
<keyword evidence="1" id="KW-0472">Membrane</keyword>
<evidence type="ECO:0000313" key="2">
    <source>
        <dbReference type="EMBL" id="HIT99258.1"/>
    </source>
</evidence>